<evidence type="ECO:0000259" key="7">
    <source>
        <dbReference type="Pfam" id="PF04138"/>
    </source>
</evidence>
<keyword evidence="9" id="KW-1185">Reference proteome</keyword>
<dbReference type="GO" id="GO:0000271">
    <property type="term" value="P:polysaccharide biosynthetic process"/>
    <property type="evidence" value="ECO:0007669"/>
    <property type="project" value="InterPro"/>
</dbReference>
<comment type="similarity">
    <text evidence="2">Belongs to the GtrA family.</text>
</comment>
<evidence type="ECO:0000256" key="5">
    <source>
        <dbReference type="ARBA" id="ARBA00023136"/>
    </source>
</evidence>
<keyword evidence="5 6" id="KW-0472">Membrane</keyword>
<sequence>MPPARSLTERLRRLVPEAFAFGVIGAANTVLYMAIFYVTMPIGAVKATVIATVITTTLAYLANRYWTYRHHARSALRREYTLFFGFNLIGMLIQSGAVTIAKYGVGLNESDHKLAIMGVTLFATGIATIFRFWAYRTFVFLKPPVDGHEDAITELDPAAGLAEFSAEHHPGSAAQLAELEREIELAELDAERPARSGS</sequence>
<reference evidence="8 9" key="1">
    <citation type="submission" date="2019-02" db="EMBL/GenBank/DDBJ databases">
        <title>Sequencing the genomes of 1000 actinobacteria strains.</title>
        <authorList>
            <person name="Klenk H.-P."/>
        </authorList>
    </citation>
    <scope>NUCLEOTIDE SEQUENCE [LARGE SCALE GENOMIC DNA]</scope>
    <source>
        <strain evidence="8 9">DSM 45162</strain>
    </source>
</reference>
<feature type="transmembrane region" description="Helical" evidence="6">
    <location>
        <begin position="18"/>
        <end position="38"/>
    </location>
</feature>
<evidence type="ECO:0000313" key="9">
    <source>
        <dbReference type="Proteomes" id="UP000292564"/>
    </source>
</evidence>
<dbReference type="Proteomes" id="UP000292564">
    <property type="component" value="Unassembled WGS sequence"/>
</dbReference>
<keyword evidence="3 6" id="KW-0812">Transmembrane</keyword>
<dbReference type="InterPro" id="IPR007267">
    <property type="entry name" value="GtrA_DPMS_TM"/>
</dbReference>
<dbReference type="PANTHER" id="PTHR38459">
    <property type="entry name" value="PROPHAGE BACTOPRENOL-LINKED GLUCOSE TRANSLOCASE HOMOLOG"/>
    <property type="match status" value="1"/>
</dbReference>
<feature type="domain" description="GtrA/DPMS transmembrane" evidence="7">
    <location>
        <begin position="21"/>
        <end position="140"/>
    </location>
</feature>
<evidence type="ECO:0000256" key="2">
    <source>
        <dbReference type="ARBA" id="ARBA00009399"/>
    </source>
</evidence>
<dbReference type="GO" id="GO:0005886">
    <property type="term" value="C:plasma membrane"/>
    <property type="evidence" value="ECO:0007669"/>
    <property type="project" value="TreeGrafter"/>
</dbReference>
<comment type="subcellular location">
    <subcellularLocation>
        <location evidence="1">Membrane</location>
        <topology evidence="1">Multi-pass membrane protein</topology>
    </subcellularLocation>
</comment>
<dbReference type="Pfam" id="PF04138">
    <property type="entry name" value="GtrA_DPMS_TM"/>
    <property type="match status" value="1"/>
</dbReference>
<dbReference type="RefSeq" id="WP_130509201.1">
    <property type="nucleotide sequence ID" value="NZ_SHKY01000001.1"/>
</dbReference>
<feature type="transmembrane region" description="Helical" evidence="6">
    <location>
        <begin position="44"/>
        <end position="62"/>
    </location>
</feature>
<evidence type="ECO:0000256" key="4">
    <source>
        <dbReference type="ARBA" id="ARBA00022989"/>
    </source>
</evidence>
<dbReference type="AlphaFoldDB" id="A0A4Q7ZJC5"/>
<feature type="transmembrane region" description="Helical" evidence="6">
    <location>
        <begin position="115"/>
        <end position="134"/>
    </location>
</feature>
<evidence type="ECO:0000256" key="6">
    <source>
        <dbReference type="SAM" id="Phobius"/>
    </source>
</evidence>
<dbReference type="EMBL" id="SHKY01000001">
    <property type="protein sequence ID" value="RZU50239.1"/>
    <property type="molecule type" value="Genomic_DNA"/>
</dbReference>
<gene>
    <name evidence="8" type="ORF">EV385_2005</name>
</gene>
<organism evidence="8 9">
    <name type="scientific">Krasilnikovia cinnamomea</name>
    <dbReference type="NCBI Taxonomy" id="349313"/>
    <lineage>
        <taxon>Bacteria</taxon>
        <taxon>Bacillati</taxon>
        <taxon>Actinomycetota</taxon>
        <taxon>Actinomycetes</taxon>
        <taxon>Micromonosporales</taxon>
        <taxon>Micromonosporaceae</taxon>
        <taxon>Krasilnikovia</taxon>
    </lineage>
</organism>
<evidence type="ECO:0000313" key="8">
    <source>
        <dbReference type="EMBL" id="RZU50239.1"/>
    </source>
</evidence>
<comment type="caution">
    <text evidence="8">The sequence shown here is derived from an EMBL/GenBank/DDBJ whole genome shotgun (WGS) entry which is preliminary data.</text>
</comment>
<proteinExistence type="inferred from homology"/>
<keyword evidence="4 6" id="KW-1133">Transmembrane helix</keyword>
<accession>A0A4Q7ZJC5</accession>
<dbReference type="InterPro" id="IPR051401">
    <property type="entry name" value="GtrA_CellWall_Glycosyl"/>
</dbReference>
<dbReference type="PANTHER" id="PTHR38459:SF1">
    <property type="entry name" value="PROPHAGE BACTOPRENOL-LINKED GLUCOSE TRANSLOCASE HOMOLOG"/>
    <property type="match status" value="1"/>
</dbReference>
<protein>
    <submittedName>
        <fullName evidence="8">Putative flippase GtrA</fullName>
    </submittedName>
</protein>
<dbReference type="OrthoDB" id="9807815at2"/>
<name>A0A4Q7ZJC5_9ACTN</name>
<feature type="transmembrane region" description="Helical" evidence="6">
    <location>
        <begin position="82"/>
        <end position="103"/>
    </location>
</feature>
<evidence type="ECO:0000256" key="3">
    <source>
        <dbReference type="ARBA" id="ARBA00022692"/>
    </source>
</evidence>
<evidence type="ECO:0000256" key="1">
    <source>
        <dbReference type="ARBA" id="ARBA00004141"/>
    </source>
</evidence>